<keyword evidence="3" id="KW-1185">Reference proteome</keyword>
<dbReference type="Proteomes" id="UP001066276">
    <property type="component" value="Chromosome 5"/>
</dbReference>
<feature type="region of interest" description="Disordered" evidence="1">
    <location>
        <begin position="61"/>
        <end position="112"/>
    </location>
</feature>
<accession>A0AAV7S1C0</accession>
<evidence type="ECO:0000313" key="3">
    <source>
        <dbReference type="Proteomes" id="UP001066276"/>
    </source>
</evidence>
<organism evidence="2 3">
    <name type="scientific">Pleurodeles waltl</name>
    <name type="common">Iberian ribbed newt</name>
    <dbReference type="NCBI Taxonomy" id="8319"/>
    <lineage>
        <taxon>Eukaryota</taxon>
        <taxon>Metazoa</taxon>
        <taxon>Chordata</taxon>
        <taxon>Craniata</taxon>
        <taxon>Vertebrata</taxon>
        <taxon>Euteleostomi</taxon>
        <taxon>Amphibia</taxon>
        <taxon>Batrachia</taxon>
        <taxon>Caudata</taxon>
        <taxon>Salamandroidea</taxon>
        <taxon>Salamandridae</taxon>
        <taxon>Pleurodelinae</taxon>
        <taxon>Pleurodeles</taxon>
    </lineage>
</organism>
<sequence>MLSAELQGRELGPAVILAFPSPLRIRQNTILQAETRPTNPTKNAKARGTGTAEKIARTLADHEESKWQPPPGLGSAGPWTYGKGAESLPRTGGPARPPGPSQRHPCASAEFGEEVRPYGESARSMACAPYPSTITMRAP</sequence>
<feature type="compositionally biased region" description="Polar residues" evidence="1">
    <location>
        <begin position="32"/>
        <end position="42"/>
    </location>
</feature>
<dbReference type="EMBL" id="JANPWB010000009">
    <property type="protein sequence ID" value="KAJ1158819.1"/>
    <property type="molecule type" value="Genomic_DNA"/>
</dbReference>
<feature type="region of interest" description="Disordered" evidence="1">
    <location>
        <begin position="32"/>
        <end position="51"/>
    </location>
</feature>
<evidence type="ECO:0000313" key="2">
    <source>
        <dbReference type="EMBL" id="KAJ1158819.1"/>
    </source>
</evidence>
<evidence type="ECO:0000256" key="1">
    <source>
        <dbReference type="SAM" id="MobiDB-lite"/>
    </source>
</evidence>
<dbReference type="AlphaFoldDB" id="A0AAV7S1C0"/>
<gene>
    <name evidence="2" type="ORF">NDU88_011492</name>
</gene>
<comment type="caution">
    <text evidence="2">The sequence shown here is derived from an EMBL/GenBank/DDBJ whole genome shotgun (WGS) entry which is preliminary data.</text>
</comment>
<proteinExistence type="predicted"/>
<protein>
    <submittedName>
        <fullName evidence="2">Uncharacterized protein</fullName>
    </submittedName>
</protein>
<reference evidence="2" key="1">
    <citation type="journal article" date="2022" name="bioRxiv">
        <title>Sequencing and chromosome-scale assembly of the giantPleurodeles waltlgenome.</title>
        <authorList>
            <person name="Brown T."/>
            <person name="Elewa A."/>
            <person name="Iarovenko S."/>
            <person name="Subramanian E."/>
            <person name="Araus A.J."/>
            <person name="Petzold A."/>
            <person name="Susuki M."/>
            <person name="Suzuki K.-i.T."/>
            <person name="Hayashi T."/>
            <person name="Toyoda A."/>
            <person name="Oliveira C."/>
            <person name="Osipova E."/>
            <person name="Leigh N.D."/>
            <person name="Simon A."/>
            <person name="Yun M.H."/>
        </authorList>
    </citation>
    <scope>NUCLEOTIDE SEQUENCE</scope>
    <source>
        <strain evidence="2">20211129_DDA</strain>
        <tissue evidence="2">Liver</tissue>
    </source>
</reference>
<name>A0AAV7S1C0_PLEWA</name>